<evidence type="ECO:0000313" key="2">
    <source>
        <dbReference type="EMBL" id="KAK6804116.1"/>
    </source>
</evidence>
<dbReference type="EMBL" id="JBANQN010000001">
    <property type="protein sequence ID" value="KAK6804116.1"/>
    <property type="molecule type" value="Genomic_DNA"/>
</dbReference>
<gene>
    <name evidence="2" type="ORF">RDI58_001900</name>
</gene>
<feature type="compositionally biased region" description="Polar residues" evidence="1">
    <location>
        <begin position="37"/>
        <end position="47"/>
    </location>
</feature>
<proteinExistence type="predicted"/>
<comment type="caution">
    <text evidence="2">The sequence shown here is derived from an EMBL/GenBank/DDBJ whole genome shotgun (WGS) entry which is preliminary data.</text>
</comment>
<keyword evidence="3" id="KW-1185">Reference proteome</keyword>
<reference evidence="2 3" key="1">
    <citation type="submission" date="2024-02" db="EMBL/GenBank/DDBJ databases">
        <title>de novo genome assembly of Solanum bulbocastanum strain 11H21.</title>
        <authorList>
            <person name="Hosaka A.J."/>
        </authorList>
    </citation>
    <scope>NUCLEOTIDE SEQUENCE [LARGE SCALE GENOMIC DNA]</scope>
    <source>
        <tissue evidence="2">Young leaves</tissue>
    </source>
</reference>
<feature type="compositionally biased region" description="Basic and acidic residues" evidence="1">
    <location>
        <begin position="23"/>
        <end position="36"/>
    </location>
</feature>
<dbReference type="AlphaFoldDB" id="A0AAN8UDV4"/>
<protein>
    <submittedName>
        <fullName evidence="2">Uncharacterized protein</fullName>
    </submittedName>
</protein>
<organism evidence="2 3">
    <name type="scientific">Solanum bulbocastanum</name>
    <name type="common">Wild potato</name>
    <dbReference type="NCBI Taxonomy" id="147425"/>
    <lineage>
        <taxon>Eukaryota</taxon>
        <taxon>Viridiplantae</taxon>
        <taxon>Streptophyta</taxon>
        <taxon>Embryophyta</taxon>
        <taxon>Tracheophyta</taxon>
        <taxon>Spermatophyta</taxon>
        <taxon>Magnoliopsida</taxon>
        <taxon>eudicotyledons</taxon>
        <taxon>Gunneridae</taxon>
        <taxon>Pentapetalae</taxon>
        <taxon>asterids</taxon>
        <taxon>lamiids</taxon>
        <taxon>Solanales</taxon>
        <taxon>Solanaceae</taxon>
        <taxon>Solanoideae</taxon>
        <taxon>Solaneae</taxon>
        <taxon>Solanum</taxon>
    </lineage>
</organism>
<dbReference type="Proteomes" id="UP001371456">
    <property type="component" value="Unassembled WGS sequence"/>
</dbReference>
<feature type="region of interest" description="Disordered" evidence="1">
    <location>
        <begin position="23"/>
        <end position="50"/>
    </location>
</feature>
<evidence type="ECO:0000256" key="1">
    <source>
        <dbReference type="SAM" id="MobiDB-lite"/>
    </source>
</evidence>
<evidence type="ECO:0000313" key="3">
    <source>
        <dbReference type="Proteomes" id="UP001371456"/>
    </source>
</evidence>
<name>A0AAN8UDV4_SOLBU</name>
<accession>A0AAN8UDV4</accession>
<dbReference type="PANTHER" id="PTHR48186:SF1">
    <property type="entry name" value="TPX2 C-TERMINAL DOMAIN-CONTAINING PROTEIN"/>
    <property type="match status" value="1"/>
</dbReference>
<dbReference type="PANTHER" id="PTHR48186">
    <property type="entry name" value="NB-ARC DOMAIN-CONTAINING PROTEIN"/>
    <property type="match status" value="1"/>
</dbReference>
<sequence>MMHSKDPDYLILDVDDEDEVIKQKKSEKKRQRDVETHQITSRTNQKPAVQVASHKKLLSNCSLQKQSNCRAITKPIERIAQSSAIVRLVQKETQSIKNIEMKFESTKRKFEERMTEQREVKRGTIKVDFHDMPKHANDSRSLRRHCWNRKRF</sequence>